<dbReference type="GO" id="GO:0005576">
    <property type="term" value="C:extracellular region"/>
    <property type="evidence" value="ECO:0007669"/>
    <property type="project" value="UniProtKB-SubCell"/>
</dbReference>
<dbReference type="Pfam" id="PF01522">
    <property type="entry name" value="Polysacc_deac_1"/>
    <property type="match status" value="1"/>
</dbReference>
<proteinExistence type="predicted"/>
<name>A0A5P1RBN3_9GAMM</name>
<evidence type="ECO:0000256" key="2">
    <source>
        <dbReference type="ARBA" id="ARBA00022729"/>
    </source>
</evidence>
<dbReference type="OrthoDB" id="5801420at2"/>
<comment type="subcellular location">
    <subcellularLocation>
        <location evidence="1">Secreted</location>
    </subcellularLocation>
</comment>
<keyword evidence="2" id="KW-0732">Signal</keyword>
<feature type="domain" description="NodB homology" evidence="3">
    <location>
        <begin position="95"/>
        <end position="256"/>
    </location>
</feature>
<dbReference type="AlphaFoldDB" id="A0A5P1RBN3"/>
<dbReference type="InterPro" id="IPR002509">
    <property type="entry name" value="NODB_dom"/>
</dbReference>
<dbReference type="KEGG" id="ncu:F0U83_09910"/>
<dbReference type="PANTHER" id="PTHR34216:SF3">
    <property type="entry name" value="POLY-BETA-1,6-N-ACETYL-D-GLUCOSAMINE N-DEACETYLASE"/>
    <property type="match status" value="1"/>
</dbReference>
<sequence length="507" mass="57495">MNGFVYSRTVYVQGRPSMKHFINKIKALLGTSKKHLQVPILCYHSWTIGQDYLSDNHKALEADLKLLSRKGYSLLPVSQLVSILSGETPASAISGKKVVCITFDDGKSFDFNDDHVDGIGSITSFHTLLKQSQTSLPLAMEGERAVSFVIASPSARAELQRSLKDHPEQWQDDWWLTCANEGIIGIANHSWDHLHESVDQVRQRENKKGSFFDIDNYKDAEEQILAAQEYINHITRNQCLPLFGYPYGHAPSYLRDEYFPKNGKRLGIKAAFSTAGEPVTLNTCIWDIPRYVCGFHWKSVDELERLLDHIDKTPPTSNHKHNEEPVVDTYPVESTYADKAEHVIHQGFSVAEVDDAEFFVGDLFRRRFFTDSFPATPRHFVAFARSDNGQMIPLGYVHYTMWENCALCGGLVIDDRQYRRLTKPIRSAIREQGGIAELLLQASFKKLPNELTAIWGHVGNPQSEVVCKRAGFLRTTDPYVMVIWRDATLSEAEKTAWLNKVIEVGPF</sequence>
<keyword evidence="5" id="KW-1185">Reference proteome</keyword>
<dbReference type="GO" id="GO:0016810">
    <property type="term" value="F:hydrolase activity, acting on carbon-nitrogen (but not peptide) bonds"/>
    <property type="evidence" value="ECO:0007669"/>
    <property type="project" value="InterPro"/>
</dbReference>
<dbReference type="InterPro" id="IPR051398">
    <property type="entry name" value="Polysacch_Deacetylase"/>
</dbReference>
<reference evidence="4 5" key="1">
    <citation type="journal article" date="2019" name="Biochem. Eng. J.">
        <title>Metabolic engineering of the marine bacteria Neptunomonas concharum for the production of acetoin and meso-2,3-butanediol from acetate.</title>
        <authorList>
            <person name="Li W."/>
            <person name="Pu N."/>
            <person name="Liu C.-X."/>
            <person name="Yuan Q.-P."/>
            <person name="Li Z.-J."/>
        </authorList>
    </citation>
    <scope>NUCLEOTIDE SEQUENCE [LARGE SCALE GENOMIC DNA]</scope>
    <source>
        <strain evidence="4 5">JCM17730</strain>
    </source>
</reference>
<dbReference type="SUPFAM" id="SSF88713">
    <property type="entry name" value="Glycoside hydrolase/deacetylase"/>
    <property type="match status" value="1"/>
</dbReference>
<dbReference type="EMBL" id="CP043869">
    <property type="protein sequence ID" value="QEQ97013.1"/>
    <property type="molecule type" value="Genomic_DNA"/>
</dbReference>
<organism evidence="4 5">
    <name type="scientific">Neptunomonas concharum</name>
    <dbReference type="NCBI Taxonomy" id="1031538"/>
    <lineage>
        <taxon>Bacteria</taxon>
        <taxon>Pseudomonadati</taxon>
        <taxon>Pseudomonadota</taxon>
        <taxon>Gammaproteobacteria</taxon>
        <taxon>Oceanospirillales</taxon>
        <taxon>Oceanospirillaceae</taxon>
        <taxon>Neptunomonas</taxon>
    </lineage>
</organism>
<evidence type="ECO:0000313" key="5">
    <source>
        <dbReference type="Proteomes" id="UP000324760"/>
    </source>
</evidence>
<dbReference type="InterPro" id="IPR011330">
    <property type="entry name" value="Glyco_hydro/deAcase_b/a-brl"/>
</dbReference>
<evidence type="ECO:0000313" key="4">
    <source>
        <dbReference type="EMBL" id="QEQ97013.1"/>
    </source>
</evidence>
<dbReference type="Gene3D" id="3.20.20.370">
    <property type="entry name" value="Glycoside hydrolase/deacetylase"/>
    <property type="match status" value="1"/>
</dbReference>
<protein>
    <submittedName>
        <fullName evidence="4">Polysaccharide deacetylase family protein</fullName>
    </submittedName>
</protein>
<dbReference type="PANTHER" id="PTHR34216">
    <property type="match status" value="1"/>
</dbReference>
<evidence type="ECO:0000259" key="3">
    <source>
        <dbReference type="Pfam" id="PF01522"/>
    </source>
</evidence>
<dbReference type="GO" id="GO:0005975">
    <property type="term" value="P:carbohydrate metabolic process"/>
    <property type="evidence" value="ECO:0007669"/>
    <property type="project" value="InterPro"/>
</dbReference>
<gene>
    <name evidence="4" type="ORF">F0U83_09910</name>
</gene>
<evidence type="ECO:0000256" key="1">
    <source>
        <dbReference type="ARBA" id="ARBA00004613"/>
    </source>
</evidence>
<dbReference type="Proteomes" id="UP000324760">
    <property type="component" value="Chromosome"/>
</dbReference>
<accession>A0A5P1RBN3</accession>